<dbReference type="EMBL" id="JBHRTA010000060">
    <property type="protein sequence ID" value="MFC3199813.1"/>
    <property type="molecule type" value="Genomic_DNA"/>
</dbReference>
<dbReference type="Gene3D" id="3.40.390.10">
    <property type="entry name" value="Collagenase (Catalytic Domain)"/>
    <property type="match status" value="1"/>
</dbReference>
<keyword evidence="2" id="KW-1185">Reference proteome</keyword>
<name>A0ABV7JSD2_9SPHI</name>
<evidence type="ECO:0000313" key="2">
    <source>
        <dbReference type="Proteomes" id="UP001595526"/>
    </source>
</evidence>
<keyword evidence="1" id="KW-0482">Metalloprotease</keyword>
<dbReference type="SUPFAM" id="SSF55486">
    <property type="entry name" value="Metalloproteases ('zincins'), catalytic domain"/>
    <property type="match status" value="1"/>
</dbReference>
<dbReference type="InterPro" id="IPR024079">
    <property type="entry name" value="MetalloPept_cat_dom_sf"/>
</dbReference>
<sequence length="273" mass="30541">MFKFIYLIKSLSKIGIKGGIFTLSLCLLLSFESCKRQDFYEEDTSVNRSDQRLYDVLIKAGVKRENIKDTGTGYLVEGDILFVKFKTDIDEVERYFGIHEDQLKDKLELTKLGSISKDREVVSQWRTSNIVSYDNSKSIVISIQNDIKSTYWSSVYNAAANWTGISNTTLSIYGEDFGYFNSITTNRITITSGSFGQGFYAVAEFPTIGSPGFQIVVNRSMMDPLSFEQKVFIITHELGHCIGLRHTDYPGTDGYGTILVSGTPTSDGLSMGV</sequence>
<proteinExistence type="predicted"/>
<reference evidence="2" key="1">
    <citation type="journal article" date="2019" name="Int. J. Syst. Evol. Microbiol.">
        <title>The Global Catalogue of Microorganisms (GCM) 10K type strain sequencing project: providing services to taxonomists for standard genome sequencing and annotation.</title>
        <authorList>
            <consortium name="The Broad Institute Genomics Platform"/>
            <consortium name="The Broad Institute Genome Sequencing Center for Infectious Disease"/>
            <person name="Wu L."/>
            <person name="Ma J."/>
        </authorList>
    </citation>
    <scope>NUCLEOTIDE SEQUENCE [LARGE SCALE GENOMIC DNA]</scope>
    <source>
        <strain evidence="2">KCTC 52416</strain>
    </source>
</reference>
<protein>
    <submittedName>
        <fullName evidence="1">M57 family metalloprotease</fullName>
    </submittedName>
</protein>
<comment type="caution">
    <text evidence="1">The sequence shown here is derived from an EMBL/GenBank/DDBJ whole genome shotgun (WGS) entry which is preliminary data.</text>
</comment>
<keyword evidence="1" id="KW-0378">Hydrolase</keyword>
<dbReference type="Proteomes" id="UP001595526">
    <property type="component" value="Unassembled WGS sequence"/>
</dbReference>
<dbReference type="RefSeq" id="WP_379025796.1">
    <property type="nucleotide sequence ID" value="NZ_JBHRTA010000060.1"/>
</dbReference>
<gene>
    <name evidence="1" type="ORF">ACFOET_19500</name>
</gene>
<keyword evidence="1" id="KW-0645">Protease</keyword>
<evidence type="ECO:0000313" key="1">
    <source>
        <dbReference type="EMBL" id="MFC3199813.1"/>
    </source>
</evidence>
<accession>A0ABV7JSD2</accession>
<dbReference type="InterPro" id="IPR024653">
    <property type="entry name" value="Peptidase_M10/M27/M57"/>
</dbReference>
<dbReference type="Pfam" id="PF12388">
    <property type="entry name" value="Peptidase_M57"/>
    <property type="match status" value="1"/>
</dbReference>
<organism evidence="1 2">
    <name type="scientific">Parapedobacter deserti</name>
    <dbReference type="NCBI Taxonomy" id="1912957"/>
    <lineage>
        <taxon>Bacteria</taxon>
        <taxon>Pseudomonadati</taxon>
        <taxon>Bacteroidota</taxon>
        <taxon>Sphingobacteriia</taxon>
        <taxon>Sphingobacteriales</taxon>
        <taxon>Sphingobacteriaceae</taxon>
        <taxon>Parapedobacter</taxon>
    </lineage>
</organism>
<dbReference type="GO" id="GO:0008237">
    <property type="term" value="F:metallopeptidase activity"/>
    <property type="evidence" value="ECO:0007669"/>
    <property type="project" value="UniProtKB-KW"/>
</dbReference>